<dbReference type="Proteomes" id="UP000284267">
    <property type="component" value="Unassembled WGS sequence"/>
</dbReference>
<protein>
    <submittedName>
        <fullName evidence="1">Uncharacterized protein</fullName>
    </submittedName>
</protein>
<evidence type="ECO:0000313" key="4">
    <source>
        <dbReference type="Proteomes" id="UP000284267"/>
    </source>
</evidence>
<dbReference type="AlphaFoldDB" id="A0A414SKH7"/>
<evidence type="ECO:0000313" key="2">
    <source>
        <dbReference type="EMBL" id="RHK98302.1"/>
    </source>
</evidence>
<dbReference type="Proteomes" id="UP000284220">
    <property type="component" value="Unassembled WGS sequence"/>
</dbReference>
<dbReference type="EMBL" id="QROE01000001">
    <property type="protein sequence ID" value="RHK98302.1"/>
    <property type="molecule type" value="Genomic_DNA"/>
</dbReference>
<accession>A0A414SKH7</accession>
<dbReference type="RefSeq" id="WP_118197406.1">
    <property type="nucleotide sequence ID" value="NZ_CABJDZ010000001.1"/>
</dbReference>
<dbReference type="EMBL" id="QRHZ01000001">
    <property type="protein sequence ID" value="RHG20084.1"/>
    <property type="molecule type" value="Genomic_DNA"/>
</dbReference>
<comment type="caution">
    <text evidence="1">The sequence shown here is derived from an EMBL/GenBank/DDBJ whole genome shotgun (WGS) entry which is preliminary data.</text>
</comment>
<name>A0A414SKH7_9FIRM</name>
<sequence>MKVLKDEMPDINWRQTFTIEFSLKELLILYDAFSMVSFDSQISEYKNKANIPYSIKENDSFYKDFADLVENKIDIEKLHRE</sequence>
<proteinExistence type="predicted"/>
<evidence type="ECO:0000313" key="1">
    <source>
        <dbReference type="EMBL" id="RHG20084.1"/>
    </source>
</evidence>
<organism evidence="1 3">
    <name type="scientific">Blautia obeum</name>
    <dbReference type="NCBI Taxonomy" id="40520"/>
    <lineage>
        <taxon>Bacteria</taxon>
        <taxon>Bacillati</taxon>
        <taxon>Bacillota</taxon>
        <taxon>Clostridia</taxon>
        <taxon>Lachnospirales</taxon>
        <taxon>Lachnospiraceae</taxon>
        <taxon>Blautia</taxon>
    </lineage>
</organism>
<gene>
    <name evidence="2" type="ORF">DW040_03060</name>
    <name evidence="1" type="ORF">DW272_02435</name>
</gene>
<evidence type="ECO:0000313" key="3">
    <source>
        <dbReference type="Proteomes" id="UP000284220"/>
    </source>
</evidence>
<reference evidence="3 4" key="1">
    <citation type="submission" date="2018-08" db="EMBL/GenBank/DDBJ databases">
        <title>A genome reference for cultivated species of the human gut microbiota.</title>
        <authorList>
            <person name="Zou Y."/>
            <person name="Xue W."/>
            <person name="Luo G."/>
        </authorList>
    </citation>
    <scope>NUCLEOTIDE SEQUENCE [LARGE SCALE GENOMIC DNA]</scope>
    <source>
        <strain evidence="2 4">AF39-4</strain>
        <strain evidence="1 3">AM22-9LB</strain>
    </source>
</reference>